<evidence type="ECO:0000313" key="3">
    <source>
        <dbReference type="Proteomes" id="UP000249497"/>
    </source>
</evidence>
<name>A0A8T8X1Y5_ASPJA</name>
<dbReference type="AlphaFoldDB" id="A0A8T8X1Y5"/>
<dbReference type="RefSeq" id="XP_025527814.1">
    <property type="nucleotide sequence ID" value="XM_025667982.1"/>
</dbReference>
<organism evidence="2 3">
    <name type="scientific">Aspergillus japonicus CBS 114.51</name>
    <dbReference type="NCBI Taxonomy" id="1448312"/>
    <lineage>
        <taxon>Eukaryota</taxon>
        <taxon>Fungi</taxon>
        <taxon>Dikarya</taxon>
        <taxon>Ascomycota</taxon>
        <taxon>Pezizomycotina</taxon>
        <taxon>Eurotiomycetes</taxon>
        <taxon>Eurotiomycetidae</taxon>
        <taxon>Eurotiales</taxon>
        <taxon>Aspergillaceae</taxon>
        <taxon>Aspergillus</taxon>
        <taxon>Aspergillus subgen. Circumdati</taxon>
    </lineage>
</organism>
<dbReference type="SUPFAM" id="SSF81383">
    <property type="entry name" value="F-box domain"/>
    <property type="match status" value="1"/>
</dbReference>
<evidence type="ECO:0000259" key="1">
    <source>
        <dbReference type="PROSITE" id="PS50181"/>
    </source>
</evidence>
<keyword evidence="3" id="KW-1185">Reference proteome</keyword>
<evidence type="ECO:0000313" key="2">
    <source>
        <dbReference type="EMBL" id="RAH81920.1"/>
    </source>
</evidence>
<protein>
    <recommendedName>
        <fullName evidence="1">F-box domain-containing protein</fullName>
    </recommendedName>
</protein>
<dbReference type="InterPro" id="IPR001810">
    <property type="entry name" value="F-box_dom"/>
</dbReference>
<accession>A0A8T8X1Y5</accession>
<dbReference type="GeneID" id="37171674"/>
<feature type="non-terminal residue" evidence="2">
    <location>
        <position position="1"/>
    </location>
</feature>
<dbReference type="EMBL" id="KZ824792">
    <property type="protein sequence ID" value="RAH81920.1"/>
    <property type="molecule type" value="Genomic_DNA"/>
</dbReference>
<dbReference type="OrthoDB" id="3886018at2759"/>
<gene>
    <name evidence="2" type="ORF">BO86DRAFT_312955</name>
</gene>
<dbReference type="Proteomes" id="UP000249497">
    <property type="component" value="Unassembled WGS sequence"/>
</dbReference>
<feature type="domain" description="F-box" evidence="1">
    <location>
        <begin position="1"/>
        <end position="47"/>
    </location>
</feature>
<reference evidence="2 3" key="1">
    <citation type="submission" date="2018-02" db="EMBL/GenBank/DDBJ databases">
        <title>The genomes of Aspergillus section Nigri reveals drivers in fungal speciation.</title>
        <authorList>
            <consortium name="DOE Joint Genome Institute"/>
            <person name="Vesth T.C."/>
            <person name="Nybo J."/>
            <person name="Theobald S."/>
            <person name="Brandl J."/>
            <person name="Frisvad J.C."/>
            <person name="Nielsen K.F."/>
            <person name="Lyhne E.K."/>
            <person name="Kogle M.E."/>
            <person name="Kuo A."/>
            <person name="Riley R."/>
            <person name="Clum A."/>
            <person name="Nolan M."/>
            <person name="Lipzen A."/>
            <person name="Salamov A."/>
            <person name="Henrissat B."/>
            <person name="Wiebenga A."/>
            <person name="De vries R.P."/>
            <person name="Grigoriev I.V."/>
            <person name="Mortensen U.H."/>
            <person name="Andersen M.R."/>
            <person name="Baker S.E."/>
        </authorList>
    </citation>
    <scope>NUCLEOTIDE SEQUENCE [LARGE SCALE GENOMIC DNA]</scope>
    <source>
        <strain evidence="2 3">CBS 114.51</strain>
    </source>
</reference>
<proteinExistence type="predicted"/>
<dbReference type="InterPro" id="IPR036047">
    <property type="entry name" value="F-box-like_dom_sf"/>
</dbReference>
<sequence>AINMETLPTELIDTIVSWLDLRDVCALRLTGRTISSHLSTAAILRRFFSSKRLEMTKAPLEQLVHFTQPGQVGLWLQRLTLYDCVERTEQSGANFDATELLAQAFANIRDRPPPHRDDQLSLSISLEVDNFSTWDRDVTARVFHPTISAIARTEIPIRELDIFGDAYVHDHHFEDGQCSLAFSDIALALSHHRVPLATSLRNCTKFCLSLGYSTRGFDFESSNSTRNFRLPLTVDEARQNTQSLCDLLNMCPLLEELQLVWEYDDLEETDACREEIEFFDRVGLSCAFTNLKRCKLQHISTSENPVMTFFRQSPRMVELTLDGLYMTPGNFSHLFHLLSTAMSDLDSLRLRLLTDDLGSLYFFHEPKESTWHRMPGSALHGIRRRGADARRLVVPTNRRQES</sequence>
<dbReference type="PROSITE" id="PS50181">
    <property type="entry name" value="FBOX"/>
    <property type="match status" value="1"/>
</dbReference>